<evidence type="ECO:0000256" key="3">
    <source>
        <dbReference type="SAM" id="SignalP"/>
    </source>
</evidence>
<dbReference type="Proteomes" id="UP000887574">
    <property type="component" value="Unplaced"/>
</dbReference>
<dbReference type="PANTHER" id="PTHR21724:SF109">
    <property type="entry name" value="SHKT DOMAIN-CONTAINING PROTEIN"/>
    <property type="match status" value="1"/>
</dbReference>
<dbReference type="SMART" id="SM00254">
    <property type="entry name" value="ShKT"/>
    <property type="match status" value="3"/>
</dbReference>
<evidence type="ECO:0000259" key="4">
    <source>
        <dbReference type="PROSITE" id="PS51670"/>
    </source>
</evidence>
<keyword evidence="5" id="KW-1185">Reference proteome</keyword>
<feature type="compositionally biased region" description="Acidic residues" evidence="2">
    <location>
        <begin position="192"/>
        <end position="216"/>
    </location>
</feature>
<feature type="disulfide bond" evidence="1">
    <location>
        <begin position="153"/>
        <end position="187"/>
    </location>
</feature>
<keyword evidence="1" id="KW-1015">Disulfide bond</keyword>
<accession>A0A915ESG4</accession>
<feature type="signal peptide" evidence="3">
    <location>
        <begin position="1"/>
        <end position="26"/>
    </location>
</feature>
<evidence type="ECO:0000313" key="5">
    <source>
        <dbReference type="Proteomes" id="UP000887574"/>
    </source>
</evidence>
<organism evidence="5 6">
    <name type="scientific">Ditylenchus dipsaci</name>
    <dbReference type="NCBI Taxonomy" id="166011"/>
    <lineage>
        <taxon>Eukaryota</taxon>
        <taxon>Metazoa</taxon>
        <taxon>Ecdysozoa</taxon>
        <taxon>Nematoda</taxon>
        <taxon>Chromadorea</taxon>
        <taxon>Rhabditida</taxon>
        <taxon>Tylenchina</taxon>
        <taxon>Tylenchomorpha</taxon>
        <taxon>Sphaerularioidea</taxon>
        <taxon>Anguinidae</taxon>
        <taxon>Anguininae</taxon>
        <taxon>Ditylenchus</taxon>
    </lineage>
</organism>
<evidence type="ECO:0000256" key="2">
    <source>
        <dbReference type="SAM" id="MobiDB-lite"/>
    </source>
</evidence>
<feature type="compositionally biased region" description="Basic and acidic residues" evidence="2">
    <location>
        <begin position="228"/>
        <end position="239"/>
    </location>
</feature>
<sequence>MRRLKFDKFAGSVVAWMCLSLLPANAQDGSSELTPDKATSTLAGRMRVRCTDDNLRLYANATACADERSQSLVVWCNPAARDPKCDNPLLKDLTDQCRRTCATCCEDPSYSCQNDESGIVNCNQNMEKWYGRILSNDDQVLSSHLWSLSSQKCKDQIEDCESMKSLCTNEIYATFMEHQCSRTCGKCKVEDSNEDSEENNQGGEEDVDEDTEEEVEQPPPKRGKPAKGGKETTKGDKETSTNSIGTLKKVGDGEFIQGEFIQGHHPSYKEMMKRNCAKTCGYCKPKRGSPPSRVINQECKDNHPFCKGWAANGYCESDEYTDEEKKEKCAKTCGYC</sequence>
<comment type="caution">
    <text evidence="1">Lacks conserved residue(s) required for the propagation of feature annotation.</text>
</comment>
<dbReference type="PANTHER" id="PTHR21724">
    <property type="entry name" value="SHKT DOMAIN-CONTAINING PROTEIN"/>
    <property type="match status" value="1"/>
</dbReference>
<protein>
    <submittedName>
        <fullName evidence="6">ShKT domain-containing protein</fullName>
    </submittedName>
</protein>
<evidence type="ECO:0000313" key="6">
    <source>
        <dbReference type="WBParaSite" id="jg8469"/>
    </source>
</evidence>
<feature type="domain" description="ShKT" evidence="4">
    <location>
        <begin position="153"/>
        <end position="187"/>
    </location>
</feature>
<reference evidence="6" key="1">
    <citation type="submission" date="2022-11" db="UniProtKB">
        <authorList>
            <consortium name="WormBaseParasite"/>
        </authorList>
    </citation>
    <scope>IDENTIFICATION</scope>
</reference>
<feature type="domain" description="ShKT" evidence="4">
    <location>
        <begin position="299"/>
        <end position="336"/>
    </location>
</feature>
<evidence type="ECO:0000256" key="1">
    <source>
        <dbReference type="PROSITE-ProRule" id="PRU01005"/>
    </source>
</evidence>
<dbReference type="Gene3D" id="1.10.10.1940">
    <property type="match status" value="3"/>
</dbReference>
<dbReference type="Pfam" id="PF01549">
    <property type="entry name" value="ShK"/>
    <property type="match status" value="3"/>
</dbReference>
<keyword evidence="3" id="KW-0732">Signal</keyword>
<feature type="chain" id="PRO_5037849241" evidence="3">
    <location>
        <begin position="27"/>
        <end position="336"/>
    </location>
</feature>
<dbReference type="AlphaFoldDB" id="A0A915ESG4"/>
<feature type="region of interest" description="Disordered" evidence="2">
    <location>
        <begin position="190"/>
        <end position="246"/>
    </location>
</feature>
<name>A0A915ESG4_9BILA</name>
<dbReference type="PROSITE" id="PS51670">
    <property type="entry name" value="SHKT"/>
    <property type="match status" value="2"/>
</dbReference>
<dbReference type="InterPro" id="IPR003582">
    <property type="entry name" value="ShKT_dom"/>
</dbReference>
<proteinExistence type="predicted"/>
<dbReference type="WBParaSite" id="jg8469">
    <property type="protein sequence ID" value="jg8469"/>
    <property type="gene ID" value="jg8469"/>
</dbReference>